<dbReference type="Gene3D" id="3.30.530.20">
    <property type="match status" value="1"/>
</dbReference>
<feature type="domain" description="START" evidence="10">
    <location>
        <begin position="104"/>
        <end position="295"/>
    </location>
</feature>
<dbReference type="InterPro" id="IPR051213">
    <property type="entry name" value="START_lipid_transfer"/>
</dbReference>
<evidence type="ECO:0000256" key="6">
    <source>
        <dbReference type="ARBA" id="ARBA00069252"/>
    </source>
</evidence>
<gene>
    <name evidence="11" type="ORF">XELAEV_18018575mg</name>
</gene>
<evidence type="ECO:0000256" key="4">
    <source>
        <dbReference type="ARBA" id="ARBA00023128"/>
    </source>
</evidence>
<name>A0A974HTR2_XENLA</name>
<dbReference type="PANTHER" id="PTHR19308">
    <property type="entry name" value="PHOSPHATIDYLCHOLINE TRANSFER PROTEIN"/>
    <property type="match status" value="1"/>
</dbReference>
<evidence type="ECO:0000256" key="5">
    <source>
        <dbReference type="ARBA" id="ARBA00053168"/>
    </source>
</evidence>
<evidence type="ECO:0000256" key="1">
    <source>
        <dbReference type="ARBA" id="ARBA00004173"/>
    </source>
</evidence>
<organism evidence="11 12">
    <name type="scientific">Xenopus laevis</name>
    <name type="common">African clawed frog</name>
    <dbReference type="NCBI Taxonomy" id="8355"/>
    <lineage>
        <taxon>Eukaryota</taxon>
        <taxon>Metazoa</taxon>
        <taxon>Chordata</taxon>
        <taxon>Craniata</taxon>
        <taxon>Vertebrata</taxon>
        <taxon>Euteleostomi</taxon>
        <taxon>Amphibia</taxon>
        <taxon>Batrachia</taxon>
        <taxon>Anura</taxon>
        <taxon>Pipoidea</taxon>
        <taxon>Pipidae</taxon>
        <taxon>Xenopodinae</taxon>
        <taxon>Xenopus</taxon>
        <taxon>Xenopus</taxon>
    </lineage>
</organism>
<dbReference type="CDD" id="cd08911">
    <property type="entry name" value="START_STARD7-like"/>
    <property type="match status" value="1"/>
</dbReference>
<reference evidence="12" key="1">
    <citation type="journal article" date="2016" name="Nature">
        <title>Genome evolution in the allotetraploid frog Xenopus laevis.</title>
        <authorList>
            <person name="Session A.M."/>
            <person name="Uno Y."/>
            <person name="Kwon T."/>
            <person name="Chapman J.A."/>
            <person name="Toyoda A."/>
            <person name="Takahashi S."/>
            <person name="Fukui A."/>
            <person name="Hikosaka A."/>
            <person name="Suzuki A."/>
            <person name="Kondo M."/>
            <person name="van Heeringen S.J."/>
            <person name="Quigley I."/>
            <person name="Heinz S."/>
            <person name="Ogino H."/>
            <person name="Ochi H."/>
            <person name="Hellsten U."/>
            <person name="Lyons J.B."/>
            <person name="Simakov O."/>
            <person name="Putnam N."/>
            <person name="Stites J."/>
            <person name="Kuroki Y."/>
            <person name="Tanaka T."/>
            <person name="Michiue T."/>
            <person name="Watanabe M."/>
            <person name="Bogdanovic O."/>
            <person name="Lister R."/>
            <person name="Georgiou G."/>
            <person name="Paranjpe S.S."/>
            <person name="van Kruijsbergen I."/>
            <person name="Shu S."/>
            <person name="Carlson J."/>
            <person name="Kinoshita T."/>
            <person name="Ohta Y."/>
            <person name="Mawaribuchi S."/>
            <person name="Jenkins J."/>
            <person name="Grimwood J."/>
            <person name="Schmutz J."/>
            <person name="Mitros T."/>
            <person name="Mozaffari S.V."/>
            <person name="Suzuki Y."/>
            <person name="Haramoto Y."/>
            <person name="Yamamoto T.S."/>
            <person name="Takagi C."/>
            <person name="Heald R."/>
            <person name="Miller K."/>
            <person name="Haudenschild C."/>
            <person name="Kitzman J."/>
            <person name="Nakayama T."/>
            <person name="Izutsu Y."/>
            <person name="Robert J."/>
            <person name="Fortriede J."/>
            <person name="Burns K."/>
            <person name="Lotay V."/>
            <person name="Karimi K."/>
            <person name="Yasuoka Y."/>
            <person name="Dichmann D.S."/>
            <person name="Flajnik M.F."/>
            <person name="Houston D.W."/>
            <person name="Shendure J."/>
            <person name="DuPasquier L."/>
            <person name="Vize P.D."/>
            <person name="Zorn A.M."/>
            <person name="Ito M."/>
            <person name="Marcotte E.M."/>
            <person name="Wallingford J.B."/>
            <person name="Ito Y."/>
            <person name="Asashima M."/>
            <person name="Ueno N."/>
            <person name="Matsuda Y."/>
            <person name="Veenstra G.J."/>
            <person name="Fujiyama A."/>
            <person name="Harland R.M."/>
            <person name="Taira M."/>
            <person name="Rokhsar D.S."/>
        </authorList>
    </citation>
    <scope>NUCLEOTIDE SEQUENCE [LARGE SCALE GENOMIC DNA]</scope>
    <source>
        <strain evidence="12">J</strain>
    </source>
</reference>
<dbReference type="GO" id="GO:0005739">
    <property type="term" value="C:mitochondrion"/>
    <property type="evidence" value="ECO:0007669"/>
    <property type="project" value="UniProtKB-SubCell"/>
</dbReference>
<accession>A0A974HTR2</accession>
<dbReference type="OMA" id="SEIIHWV"/>
<sequence length="335" mass="39325">MLRAGMWQRAFRGASAGVLGWLRYRLPHLCWNGCTKQRNTRALVRGLRYSNRPGKTGRLLAALTGAFLWDEERVREEEIIRPAEDMKRMRPGADTIRGQTSTDTEDQGWELVVDKKDFKLWRRPIEGTHLYQYRVFGSYRDVTPRQFFNVQLDTEYRKKWDALVIKLDVIERDGESGSEIIHWVTHFPYPMYSRDYVYVRKYHVDQENNLMVLVSRAVQHPSIPESPDYVRVRNYQSQMVIQPHTSFDENGFDYLLTYSDNPQTVFPRYCVNWMVSSGMPDFLDKLHMATVQAKNQEIKVRDYISFRPQDCGSESRASPERKNAAAHPAPHMEYA</sequence>
<evidence type="ECO:0000256" key="9">
    <source>
        <dbReference type="SAM" id="SignalP"/>
    </source>
</evidence>
<dbReference type="InterPro" id="IPR023393">
    <property type="entry name" value="START-like_dom_sf"/>
</dbReference>
<evidence type="ECO:0000313" key="12">
    <source>
        <dbReference type="Proteomes" id="UP000694892"/>
    </source>
</evidence>
<comment type="subcellular location">
    <subcellularLocation>
        <location evidence="1">Mitochondrion</location>
    </subcellularLocation>
</comment>
<dbReference type="EMBL" id="CM004470">
    <property type="protein sequence ID" value="OCT89960.1"/>
    <property type="molecule type" value="Genomic_DNA"/>
</dbReference>
<feature type="chain" id="PRO_5038043650" description="StAR-related lipid transfer protein 7, mitochondrial" evidence="9">
    <location>
        <begin position="17"/>
        <end position="335"/>
    </location>
</feature>
<evidence type="ECO:0000313" key="11">
    <source>
        <dbReference type="EMBL" id="OCT89960.1"/>
    </source>
</evidence>
<proteinExistence type="predicted"/>
<dbReference type="SUPFAM" id="SSF55961">
    <property type="entry name" value="Bet v1-like"/>
    <property type="match status" value="1"/>
</dbReference>
<dbReference type="InterPro" id="IPR041949">
    <property type="entry name" value="START_STARD7"/>
</dbReference>
<evidence type="ECO:0000256" key="3">
    <source>
        <dbReference type="ARBA" id="ARBA00023054"/>
    </source>
</evidence>
<dbReference type="Pfam" id="PF01852">
    <property type="entry name" value="START"/>
    <property type="match status" value="1"/>
</dbReference>
<keyword evidence="2" id="KW-0809">Transit peptide</keyword>
<dbReference type="FunFam" id="3.30.530.20:FF:000016">
    <property type="entry name" value="StAR-related lipid transfer protein 7, mitochondrial"/>
    <property type="match status" value="1"/>
</dbReference>
<dbReference type="PROSITE" id="PS50848">
    <property type="entry name" value="START"/>
    <property type="match status" value="1"/>
</dbReference>
<evidence type="ECO:0000259" key="10">
    <source>
        <dbReference type="PROSITE" id="PS50848"/>
    </source>
</evidence>
<dbReference type="PANTHER" id="PTHR19308:SF8">
    <property type="entry name" value="STAR-RELATED LIPID TRANSFER PROTEIN 7, MITOCHONDRIAL"/>
    <property type="match status" value="1"/>
</dbReference>
<evidence type="ECO:0000256" key="2">
    <source>
        <dbReference type="ARBA" id="ARBA00022946"/>
    </source>
</evidence>
<protein>
    <recommendedName>
        <fullName evidence="6">StAR-related lipid transfer protein 7, mitochondrial</fullName>
    </recommendedName>
    <alternativeName>
        <fullName evidence="7">START domain-containing protein 7</fullName>
    </alternativeName>
</protein>
<dbReference type="AlphaFoldDB" id="A0A974HTR2"/>
<dbReference type="SMART" id="SM00234">
    <property type="entry name" value="START"/>
    <property type="match status" value="1"/>
</dbReference>
<keyword evidence="4" id="KW-0496">Mitochondrion</keyword>
<feature type="region of interest" description="Disordered" evidence="8">
    <location>
        <begin position="310"/>
        <end position="335"/>
    </location>
</feature>
<feature type="signal peptide" evidence="9">
    <location>
        <begin position="1"/>
        <end position="16"/>
    </location>
</feature>
<comment type="function">
    <text evidence="5">May play a protective role in mucosal tissues by preventing exaggerated allergic responses.</text>
</comment>
<keyword evidence="3" id="KW-0175">Coiled coil</keyword>
<dbReference type="InterPro" id="IPR002913">
    <property type="entry name" value="START_lipid-bd_dom"/>
</dbReference>
<keyword evidence="9" id="KW-0732">Signal</keyword>
<evidence type="ECO:0000256" key="7">
    <source>
        <dbReference type="ARBA" id="ARBA00079053"/>
    </source>
</evidence>
<dbReference type="Proteomes" id="UP000694892">
    <property type="component" value="Chromosome 3L"/>
</dbReference>
<evidence type="ECO:0000256" key="8">
    <source>
        <dbReference type="SAM" id="MobiDB-lite"/>
    </source>
</evidence>
<dbReference type="GO" id="GO:0008289">
    <property type="term" value="F:lipid binding"/>
    <property type="evidence" value="ECO:0007669"/>
    <property type="project" value="InterPro"/>
</dbReference>